<dbReference type="GO" id="GO:0003677">
    <property type="term" value="F:DNA binding"/>
    <property type="evidence" value="ECO:0007669"/>
    <property type="project" value="UniProtKB-KW"/>
</dbReference>
<feature type="domain" description="SpoVT-AbrB" evidence="1">
    <location>
        <begin position="9"/>
        <end position="54"/>
    </location>
</feature>
<dbReference type="Pfam" id="PF04014">
    <property type="entry name" value="MazE_antitoxin"/>
    <property type="match status" value="1"/>
</dbReference>
<dbReference type="NCBIfam" id="TIGR01439">
    <property type="entry name" value="lp_hng_hel_AbrB"/>
    <property type="match status" value="1"/>
</dbReference>
<accession>A0A2J0LGF1</accession>
<organism evidence="2 3">
    <name type="scientific">Candidatus Taenaricola geysiri</name>
    <dbReference type="NCBI Taxonomy" id="1974752"/>
    <lineage>
        <taxon>Bacteria</taxon>
        <taxon>Pseudomonadati</taxon>
        <taxon>Candidatus Omnitrophota</taxon>
        <taxon>Candidatus Taenaricola</taxon>
    </lineage>
</organism>
<keyword evidence="2" id="KW-0238">DNA-binding</keyword>
<sequence length="89" mass="9594">MAMTILKTAKITSKGQVTIPSRVRKLLHLEDGSCVGFGITKSGILLVPCKLAAVSPYTPGEWAKIENIASAKGKIYKTSKEAKRHIEAL</sequence>
<reference evidence="2 3" key="1">
    <citation type="submission" date="2017-09" db="EMBL/GenBank/DDBJ databases">
        <title>Depth-based differentiation of microbial function through sediment-hosted aquifers and enrichment of novel symbionts in the deep terrestrial subsurface.</title>
        <authorList>
            <person name="Probst A.J."/>
            <person name="Ladd B."/>
            <person name="Jarett J.K."/>
            <person name="Geller-Mcgrath D.E."/>
            <person name="Sieber C.M."/>
            <person name="Emerson J.B."/>
            <person name="Anantharaman K."/>
            <person name="Thomas B.C."/>
            <person name="Malmstrom R."/>
            <person name="Stieglmeier M."/>
            <person name="Klingl A."/>
            <person name="Woyke T."/>
            <person name="Ryan C.M."/>
            <person name="Banfield J.F."/>
        </authorList>
    </citation>
    <scope>NUCLEOTIDE SEQUENCE [LARGE SCALE GENOMIC DNA]</scope>
    <source>
        <strain evidence="2">CG12_big_fil_rev_8_21_14_0_65_43_15</strain>
    </source>
</reference>
<evidence type="ECO:0000259" key="1">
    <source>
        <dbReference type="SMART" id="SM00966"/>
    </source>
</evidence>
<dbReference type="AlphaFoldDB" id="A0A2J0LGF1"/>
<dbReference type="SMART" id="SM00966">
    <property type="entry name" value="SpoVT_AbrB"/>
    <property type="match status" value="1"/>
</dbReference>
<dbReference type="InterPro" id="IPR037914">
    <property type="entry name" value="SpoVT-AbrB_sf"/>
</dbReference>
<dbReference type="Proteomes" id="UP000231267">
    <property type="component" value="Unassembled WGS sequence"/>
</dbReference>
<gene>
    <name evidence="2" type="ORF">COW11_04065</name>
</gene>
<name>A0A2J0LGF1_9BACT</name>
<evidence type="ECO:0000313" key="2">
    <source>
        <dbReference type="EMBL" id="PIW66289.1"/>
    </source>
</evidence>
<dbReference type="InterPro" id="IPR007159">
    <property type="entry name" value="SpoVT-AbrB_dom"/>
</dbReference>
<proteinExistence type="predicted"/>
<dbReference type="SUPFAM" id="SSF89447">
    <property type="entry name" value="AbrB/MazE/MraZ-like"/>
    <property type="match status" value="1"/>
</dbReference>
<dbReference type="CDD" id="cd16320">
    <property type="entry name" value="MraZ_N"/>
    <property type="match status" value="1"/>
</dbReference>
<comment type="caution">
    <text evidence="2">The sequence shown here is derived from an EMBL/GenBank/DDBJ whole genome shotgun (WGS) entry which is preliminary data.</text>
</comment>
<protein>
    <submittedName>
        <fullName evidence="2">AbrB/MazE/SpoVT family DNA-binding domain-containing protein</fullName>
    </submittedName>
</protein>
<dbReference type="EMBL" id="PFGP01000096">
    <property type="protein sequence ID" value="PIW66289.1"/>
    <property type="molecule type" value="Genomic_DNA"/>
</dbReference>
<dbReference type="InterPro" id="IPR035642">
    <property type="entry name" value="MraZ_N"/>
</dbReference>
<dbReference type="Gene3D" id="2.10.260.10">
    <property type="match status" value="1"/>
</dbReference>
<evidence type="ECO:0000313" key="3">
    <source>
        <dbReference type="Proteomes" id="UP000231267"/>
    </source>
</evidence>